<comment type="caution">
    <text evidence="3">The sequence shown here is derived from an EMBL/GenBank/DDBJ whole genome shotgun (WGS) entry which is preliminary data.</text>
</comment>
<evidence type="ECO:0000256" key="2">
    <source>
        <dbReference type="SAM" id="SignalP"/>
    </source>
</evidence>
<protein>
    <submittedName>
        <fullName evidence="3">Uncharacterized protein</fullName>
    </submittedName>
</protein>
<feature type="signal peptide" evidence="2">
    <location>
        <begin position="1"/>
        <end position="22"/>
    </location>
</feature>
<feature type="repeat" description="TPR" evidence="1">
    <location>
        <begin position="59"/>
        <end position="92"/>
    </location>
</feature>
<evidence type="ECO:0000313" key="4">
    <source>
        <dbReference type="Proteomes" id="UP000249725"/>
    </source>
</evidence>
<proteinExistence type="predicted"/>
<keyword evidence="2" id="KW-0732">Signal</keyword>
<dbReference type="SUPFAM" id="SSF48452">
    <property type="entry name" value="TPR-like"/>
    <property type="match status" value="1"/>
</dbReference>
<keyword evidence="1" id="KW-0802">TPR repeat</keyword>
<dbReference type="SMART" id="SM00028">
    <property type="entry name" value="TPR"/>
    <property type="match status" value="2"/>
</dbReference>
<dbReference type="EMBL" id="QFYR01000002">
    <property type="protein sequence ID" value="RAK52548.1"/>
    <property type="molecule type" value="Genomic_DNA"/>
</dbReference>
<dbReference type="RefSeq" id="WP_111514834.1">
    <property type="nucleotide sequence ID" value="NZ_QFYR01000002.1"/>
</dbReference>
<dbReference type="Proteomes" id="UP000249725">
    <property type="component" value="Unassembled WGS sequence"/>
</dbReference>
<evidence type="ECO:0000313" key="3">
    <source>
        <dbReference type="EMBL" id="RAK52548.1"/>
    </source>
</evidence>
<dbReference type="Pfam" id="PF13432">
    <property type="entry name" value="TPR_16"/>
    <property type="match status" value="1"/>
</dbReference>
<accession>A0A328AI77</accession>
<dbReference type="PROSITE" id="PS50293">
    <property type="entry name" value="TPR_REGION"/>
    <property type="match status" value="1"/>
</dbReference>
<name>A0A328AI77_9CAUL</name>
<feature type="chain" id="PRO_5016392832" evidence="2">
    <location>
        <begin position="23"/>
        <end position="367"/>
    </location>
</feature>
<dbReference type="OrthoDB" id="8038200at2"/>
<sequence length="367" mass="39366">MSRMPLVAAAGLLSLAPAVALAQAPVDDFARGRELRLAGRSAEAAEALERAASAQPQDADIWLNLGLAYAAAKRFDKADAALDRALALAPSYTDVQIARARIALFRGDAAEAERRLQPALQAQAPTPDAVQLRDQIAAALREGEMPWRFDASVSRARVSGPLPDSTLATLALSRRLTSGVTLGGSTEYVRQFGRTDLYVEGFAANRLGYLALGGAPDADFRPEIAVRAGLAGKRWSISEGWTVQLGLDGSWARYPVGDVRSLHPVATLARGEGFTLQARWINVLDEQDEYRDGYALGLGWQVAPRLRASLGWADAPESTQGVTTPLQAVSAGLQYDFGSAVVRIGGAHEMRPAYDRDELTLAVSRRF</sequence>
<dbReference type="PROSITE" id="PS50005">
    <property type="entry name" value="TPR"/>
    <property type="match status" value="1"/>
</dbReference>
<organism evidence="3 4">
    <name type="scientific">Phenylobacterium deserti</name>
    <dbReference type="NCBI Taxonomy" id="1914756"/>
    <lineage>
        <taxon>Bacteria</taxon>
        <taxon>Pseudomonadati</taxon>
        <taxon>Pseudomonadota</taxon>
        <taxon>Alphaproteobacteria</taxon>
        <taxon>Caulobacterales</taxon>
        <taxon>Caulobacteraceae</taxon>
        <taxon>Phenylobacterium</taxon>
    </lineage>
</organism>
<evidence type="ECO:0000256" key="1">
    <source>
        <dbReference type="PROSITE-ProRule" id="PRU00339"/>
    </source>
</evidence>
<reference evidence="4" key="1">
    <citation type="submission" date="2018-05" db="EMBL/GenBank/DDBJ databases">
        <authorList>
            <person name="Li X."/>
        </authorList>
    </citation>
    <scope>NUCLEOTIDE SEQUENCE [LARGE SCALE GENOMIC DNA]</scope>
    <source>
        <strain evidence="4">YIM 73061</strain>
    </source>
</reference>
<dbReference type="NCBIfam" id="TIGR04390">
    <property type="entry name" value="OMP_YaiO_dom"/>
    <property type="match status" value="1"/>
</dbReference>
<dbReference type="Gene3D" id="1.25.40.10">
    <property type="entry name" value="Tetratricopeptide repeat domain"/>
    <property type="match status" value="1"/>
</dbReference>
<dbReference type="InterPro" id="IPR011990">
    <property type="entry name" value="TPR-like_helical_dom_sf"/>
</dbReference>
<dbReference type="AlphaFoldDB" id="A0A328AI77"/>
<dbReference type="InterPro" id="IPR019734">
    <property type="entry name" value="TPR_rpt"/>
</dbReference>
<keyword evidence="4" id="KW-1185">Reference proteome</keyword>
<dbReference type="InterPro" id="IPR030887">
    <property type="entry name" value="Beta-barrel_YaiO"/>
</dbReference>
<gene>
    <name evidence="3" type="ORF">DJ018_10055</name>
</gene>